<dbReference type="Proteomes" id="UP000013165">
    <property type="component" value="Unassembled WGS sequence"/>
</dbReference>
<dbReference type="GO" id="GO:0016020">
    <property type="term" value="C:membrane"/>
    <property type="evidence" value="ECO:0007669"/>
    <property type="project" value="UniProtKB-SubCell"/>
</dbReference>
<keyword evidence="3 5" id="KW-1133">Transmembrane helix</keyword>
<evidence type="ECO:0000256" key="3">
    <source>
        <dbReference type="ARBA" id="ARBA00022989"/>
    </source>
</evidence>
<dbReference type="Pfam" id="PF07298">
    <property type="entry name" value="NnrU"/>
    <property type="match status" value="1"/>
</dbReference>
<dbReference type="eggNOG" id="COG4094">
    <property type="taxonomic scope" value="Bacteria"/>
</dbReference>
<dbReference type="PATRIC" id="fig|626887.3.peg.2017"/>
<evidence type="ECO:0000313" key="7">
    <source>
        <dbReference type="EMBL" id="ENO15686.1"/>
    </source>
</evidence>
<evidence type="ECO:0000313" key="8">
    <source>
        <dbReference type="Proteomes" id="UP000013165"/>
    </source>
</evidence>
<evidence type="ECO:0000256" key="1">
    <source>
        <dbReference type="ARBA" id="ARBA00004141"/>
    </source>
</evidence>
<evidence type="ECO:0000256" key="2">
    <source>
        <dbReference type="ARBA" id="ARBA00022692"/>
    </source>
</evidence>
<feature type="transmembrane region" description="Helical" evidence="5">
    <location>
        <begin position="40"/>
        <end position="59"/>
    </location>
</feature>
<reference evidence="7 8" key="1">
    <citation type="journal article" date="2013" name="Genome Announc.">
        <title>Genome Sequence of the Polycyclic Aromatic Hydrocarbon-Degrading Bacterium Strain Marinobacter nanhaiticus D15-8WT.</title>
        <authorList>
            <person name="Cui Z."/>
            <person name="Gao W."/>
            <person name="Li Q."/>
            <person name="Xu G."/>
            <person name="Zheng L."/>
        </authorList>
    </citation>
    <scope>NUCLEOTIDE SEQUENCE [LARGE SCALE GENOMIC DNA]</scope>
    <source>
        <strain evidence="7 8">D15-8W</strain>
    </source>
</reference>
<protein>
    <submittedName>
        <fullName evidence="7">NnrU family protein</fullName>
    </submittedName>
</protein>
<comment type="subcellular location">
    <subcellularLocation>
        <location evidence="1">Membrane</location>
        <topology evidence="1">Multi-pass membrane protein</topology>
    </subcellularLocation>
</comment>
<feature type="domain" description="NnrU" evidence="6">
    <location>
        <begin position="3"/>
        <end position="188"/>
    </location>
</feature>
<evidence type="ECO:0000259" key="6">
    <source>
        <dbReference type="Pfam" id="PF07298"/>
    </source>
</evidence>
<organism evidence="7 8">
    <name type="scientific">Marinobacter nanhaiticus D15-8W</name>
    <dbReference type="NCBI Taxonomy" id="626887"/>
    <lineage>
        <taxon>Bacteria</taxon>
        <taxon>Pseudomonadati</taxon>
        <taxon>Pseudomonadota</taxon>
        <taxon>Gammaproteobacteria</taxon>
        <taxon>Pseudomonadales</taxon>
        <taxon>Marinobacteraceae</taxon>
        <taxon>Marinobacter</taxon>
    </lineage>
</organism>
<dbReference type="InterPro" id="IPR009915">
    <property type="entry name" value="NnrU_dom"/>
</dbReference>
<evidence type="ECO:0000256" key="5">
    <source>
        <dbReference type="SAM" id="Phobius"/>
    </source>
</evidence>
<evidence type="ECO:0000256" key="4">
    <source>
        <dbReference type="ARBA" id="ARBA00023136"/>
    </source>
</evidence>
<keyword evidence="8" id="KW-1185">Reference proteome</keyword>
<name>N6WVV0_9GAMM</name>
<dbReference type="OrthoDB" id="5293641at2"/>
<dbReference type="AlphaFoldDB" id="N6WVV0"/>
<proteinExistence type="predicted"/>
<comment type="caution">
    <text evidence="7">The sequence shown here is derived from an EMBL/GenBank/DDBJ whole genome shotgun (WGS) entry which is preliminary data.</text>
</comment>
<dbReference type="STRING" id="626887.J057_10046"/>
<gene>
    <name evidence="7" type="ORF">J057_10046</name>
</gene>
<dbReference type="RefSeq" id="WP_004579982.1">
    <property type="nucleotide sequence ID" value="NZ_AP028878.1"/>
</dbReference>
<keyword evidence="4 5" id="KW-0472">Membrane</keyword>
<sequence length="191" mass="21192">MTVLILGLIIFLGVHSLSIFAEPWRDRMVTRLGEGPFKGLYSLVALVGLVMVIWGYGLARLEPSVLYTPPMWLRHLAMVLLIPVFPLLFATYLPGRIQRATKHPMLIAVKLWALAHLLANGMLADVLLFGGFLVWAVADRISLKRRVPRDKPELPHKSMNDIVAIAGGLVVYALFVVWLHQALIGVAPVAM</sequence>
<dbReference type="HOGENOM" id="CLU_104582_1_0_6"/>
<feature type="transmembrane region" description="Helical" evidence="5">
    <location>
        <begin position="71"/>
        <end position="93"/>
    </location>
</feature>
<dbReference type="EMBL" id="APLQ01000011">
    <property type="protein sequence ID" value="ENO15686.1"/>
    <property type="molecule type" value="Genomic_DNA"/>
</dbReference>
<feature type="transmembrane region" description="Helical" evidence="5">
    <location>
        <begin position="159"/>
        <end position="179"/>
    </location>
</feature>
<feature type="transmembrane region" description="Helical" evidence="5">
    <location>
        <begin position="113"/>
        <end position="138"/>
    </location>
</feature>
<keyword evidence="2 5" id="KW-0812">Transmembrane</keyword>
<accession>N6WVV0</accession>